<proteinExistence type="predicted"/>
<comment type="caution">
    <text evidence="1">The sequence shown here is derived from an EMBL/GenBank/DDBJ whole genome shotgun (WGS) entry which is preliminary data.</text>
</comment>
<gene>
    <name evidence="1" type="primary">MDM35</name>
    <name evidence="1" type="ORF">OHK93_000163</name>
</gene>
<sequence length="98" mass="11346">MVQRKWVFQRRSRDEWRAANFDDPGFLRGSAKTDECEPLLKKYTACLNVSSTSRIVRLSWDPEADGQQKALKEKGIDTMLEDARNDMADADSEHLNRK</sequence>
<dbReference type="AlphaFoldDB" id="A0AA43QGM9"/>
<dbReference type="Proteomes" id="UP001161017">
    <property type="component" value="Unassembled WGS sequence"/>
</dbReference>
<name>A0AA43QGM9_9LECA</name>
<reference evidence="1" key="1">
    <citation type="journal article" date="2023" name="Genome Biol. Evol.">
        <title>First Whole Genome Sequence and Flow Cytometry Genome Size Data for the Lichen-Forming Fungus Ramalina farinacea (Ascomycota).</title>
        <authorList>
            <person name="Llewellyn T."/>
            <person name="Mian S."/>
            <person name="Hill R."/>
            <person name="Leitch I.J."/>
            <person name="Gaya E."/>
        </authorList>
    </citation>
    <scope>NUCLEOTIDE SEQUENCE</scope>
    <source>
        <strain evidence="1">LIQ254RAFAR</strain>
    </source>
</reference>
<dbReference type="EMBL" id="JAPUFD010000001">
    <property type="protein sequence ID" value="MDI1485029.1"/>
    <property type="molecule type" value="Genomic_DNA"/>
</dbReference>
<protein>
    <submittedName>
        <fullName evidence="1">Mitochondrial distribution and morphology protein 35</fullName>
    </submittedName>
</protein>
<evidence type="ECO:0000313" key="1">
    <source>
        <dbReference type="EMBL" id="MDI1485029.1"/>
    </source>
</evidence>
<organism evidence="1 2">
    <name type="scientific">Ramalina farinacea</name>
    <dbReference type="NCBI Taxonomy" id="258253"/>
    <lineage>
        <taxon>Eukaryota</taxon>
        <taxon>Fungi</taxon>
        <taxon>Dikarya</taxon>
        <taxon>Ascomycota</taxon>
        <taxon>Pezizomycotina</taxon>
        <taxon>Lecanoromycetes</taxon>
        <taxon>OSLEUM clade</taxon>
        <taxon>Lecanoromycetidae</taxon>
        <taxon>Lecanorales</taxon>
        <taxon>Lecanorineae</taxon>
        <taxon>Ramalinaceae</taxon>
        <taxon>Ramalina</taxon>
    </lineage>
</organism>
<keyword evidence="2" id="KW-1185">Reference proteome</keyword>
<accession>A0AA43QGM9</accession>
<evidence type="ECO:0000313" key="2">
    <source>
        <dbReference type="Proteomes" id="UP001161017"/>
    </source>
</evidence>